<organism evidence="5">
    <name type="scientific">termite gut metagenome</name>
    <dbReference type="NCBI Taxonomy" id="433724"/>
    <lineage>
        <taxon>unclassified sequences</taxon>
        <taxon>metagenomes</taxon>
        <taxon>organismal metagenomes</taxon>
    </lineage>
</organism>
<accession>A0A5J4RTR0</accession>
<protein>
    <recommendedName>
        <fullName evidence="6">IS1 transposase</fullName>
    </recommendedName>
</protein>
<dbReference type="GO" id="GO:0004803">
    <property type="term" value="F:transposase activity"/>
    <property type="evidence" value="ECO:0007669"/>
    <property type="project" value="InterPro"/>
</dbReference>
<gene>
    <name evidence="5" type="ORF">EZS27_015502</name>
</gene>
<keyword evidence="3" id="KW-0815">Transposition</keyword>
<proteinExistence type="inferred from homology"/>
<dbReference type="PANTHER" id="PTHR33293">
    <property type="entry name" value="INSERTION ELEMENT IS1 1 PROTEIN INSB-RELATED"/>
    <property type="match status" value="1"/>
</dbReference>
<dbReference type="InterPro" id="IPR051354">
    <property type="entry name" value="Transposase_27_IS1"/>
</dbReference>
<comment type="function">
    <text evidence="1">Absolutely required for transposition of IS1.</text>
</comment>
<dbReference type="Pfam" id="PF03400">
    <property type="entry name" value="DDE_Tnp_IS1"/>
    <property type="match status" value="1"/>
</dbReference>
<keyword evidence="4" id="KW-0233">DNA recombination</keyword>
<dbReference type="PANTHER" id="PTHR33293:SF1">
    <property type="entry name" value="INSERTION ELEMENT IS1 1 PROTEIN INSB-RELATED"/>
    <property type="match status" value="1"/>
</dbReference>
<evidence type="ECO:0000313" key="5">
    <source>
        <dbReference type="EMBL" id="KAA6336331.1"/>
    </source>
</evidence>
<evidence type="ECO:0000256" key="4">
    <source>
        <dbReference type="ARBA" id="ARBA00023172"/>
    </source>
</evidence>
<name>A0A5J4RTR0_9ZZZZ</name>
<dbReference type="GO" id="GO:0003677">
    <property type="term" value="F:DNA binding"/>
    <property type="evidence" value="ECO:0007669"/>
    <property type="project" value="InterPro"/>
</dbReference>
<comment type="similarity">
    <text evidence="2">Belongs to the transposase 27 family.</text>
</comment>
<dbReference type="NCBIfam" id="NF033558">
    <property type="entry name" value="transpos_IS1"/>
    <property type="match status" value="1"/>
</dbReference>
<dbReference type="GO" id="GO:0006313">
    <property type="term" value="P:DNA transposition"/>
    <property type="evidence" value="ECO:0007669"/>
    <property type="project" value="InterPro"/>
</dbReference>
<reference evidence="5" key="1">
    <citation type="submission" date="2019-03" db="EMBL/GenBank/DDBJ databases">
        <title>Single cell metagenomics reveals metabolic interactions within the superorganism composed of flagellate Streblomastix strix and complex community of Bacteroidetes bacteria on its surface.</title>
        <authorList>
            <person name="Treitli S.C."/>
            <person name="Kolisko M."/>
            <person name="Husnik F."/>
            <person name="Keeling P."/>
            <person name="Hampl V."/>
        </authorList>
    </citation>
    <scope>NUCLEOTIDE SEQUENCE</scope>
    <source>
        <strain evidence="5">STM</strain>
    </source>
</reference>
<evidence type="ECO:0008006" key="6">
    <source>
        <dbReference type="Google" id="ProtNLM"/>
    </source>
</evidence>
<dbReference type="EMBL" id="SNRY01000805">
    <property type="protein sequence ID" value="KAA6336331.1"/>
    <property type="molecule type" value="Genomic_DNA"/>
</dbReference>
<sequence>MESGEMPTYVGSKNYCWIWIAGDRLGKRFVSFVSVDRSTETGFAIWEEIKDIPVLFYCSDYWKSYEAFLLEEKHLQTKAETFTVEGYNSRIRHYLTRFKRKKKCYSKDQHMIDKSLKLVFLKLNNELPILI</sequence>
<evidence type="ECO:0000256" key="3">
    <source>
        <dbReference type="ARBA" id="ARBA00022578"/>
    </source>
</evidence>
<comment type="caution">
    <text evidence="5">The sequence shown here is derived from an EMBL/GenBank/DDBJ whole genome shotgun (WGS) entry which is preliminary data.</text>
</comment>
<dbReference type="InterPro" id="IPR005063">
    <property type="entry name" value="Transposase_27"/>
</dbReference>
<evidence type="ECO:0000256" key="1">
    <source>
        <dbReference type="ARBA" id="ARBA00004091"/>
    </source>
</evidence>
<evidence type="ECO:0000256" key="2">
    <source>
        <dbReference type="ARBA" id="ARBA00008841"/>
    </source>
</evidence>
<dbReference type="AlphaFoldDB" id="A0A5J4RTR0"/>